<accession>A0ABV2BVC6</accession>
<name>A0ABV2BVC6_9GAMM</name>
<protein>
    <submittedName>
        <fullName evidence="1">NAD(P)/FAD-dependent oxidoreductase</fullName>
    </submittedName>
</protein>
<dbReference type="Pfam" id="PF04324">
    <property type="entry name" value="Fer2_BFD"/>
    <property type="match status" value="1"/>
</dbReference>
<dbReference type="InterPro" id="IPR036188">
    <property type="entry name" value="FAD/NAD-bd_sf"/>
</dbReference>
<reference evidence="1 2" key="1">
    <citation type="submission" date="2024-06" db="EMBL/GenBank/DDBJ databases">
        <authorList>
            <person name="Li F."/>
        </authorList>
    </citation>
    <scope>NUCLEOTIDE SEQUENCE [LARGE SCALE GENOMIC DNA]</scope>
    <source>
        <strain evidence="1 2">GXAS 311</strain>
    </source>
</reference>
<dbReference type="PANTHER" id="PTHR42949">
    <property type="entry name" value="ANAEROBIC GLYCEROL-3-PHOSPHATE DEHYDROGENASE SUBUNIT B"/>
    <property type="match status" value="1"/>
</dbReference>
<dbReference type="EMBL" id="JBEVCJ010000014">
    <property type="protein sequence ID" value="MET1255891.1"/>
    <property type="molecule type" value="Genomic_DNA"/>
</dbReference>
<dbReference type="PIRSF" id="PIRSF037495">
    <property type="entry name" value="Opine_OX_OoxA/HcnB"/>
    <property type="match status" value="1"/>
</dbReference>
<organism evidence="1 2">
    <name type="scientific">Aliikangiella maris</name>
    <dbReference type="NCBI Taxonomy" id="3162458"/>
    <lineage>
        <taxon>Bacteria</taxon>
        <taxon>Pseudomonadati</taxon>
        <taxon>Pseudomonadota</taxon>
        <taxon>Gammaproteobacteria</taxon>
        <taxon>Oceanospirillales</taxon>
        <taxon>Pleioneaceae</taxon>
        <taxon>Aliikangiella</taxon>
    </lineage>
</organism>
<sequence length="497" mass="54404">MKNNLPIEFFEMIIIGAGPSGIAAALIACQHYSSVLLIDESAQAGGQVFRAPSPALRINKPSSDLIHANQLRQQLASSSVITWFNHRVWQVESVNAHFIVSSYSANHQLKNSESTSQSPNKLFFARAPQLIVASGAQEKIFPVPGWTKPGVMGLAAATVLLKSEKILPGQNIVVAGTGPLLLLVANEIINAGGKITAIVDLNSPWQWLKSIKSVFRNLKNGLKGIRWIIKIYRQRIPFFHRHTLIEINGKDSVNQVILAPVNRNWQADFKQPKLIKADTVCLGHGLLPAIEIPQLLNVKHYFNVNFNSWCPQTDSAQRTNIKNLYLCGDGCGIQGADAAPLSGKIAALSALLDAKKINLDNYLQQYTPLKKKLDSISQFTAAMNRLTAFKQGLLSLLKPDTIICRCENIDTQTIQAAIAAGNTTLNSLKAATRCGMGACGSRFCRETISYLIANQTQKPRTAIKPASCRPPIRPIPIQAVVDNFNYRDLPIPEPAPE</sequence>
<dbReference type="CDD" id="cd19946">
    <property type="entry name" value="GlpA-like_Fer2_BFD-like"/>
    <property type="match status" value="1"/>
</dbReference>
<dbReference type="InterPro" id="IPR017224">
    <property type="entry name" value="Opine_Oxase_asu/HCN_bsu"/>
</dbReference>
<dbReference type="PRINTS" id="PR00368">
    <property type="entry name" value="FADPNR"/>
</dbReference>
<dbReference type="Gene3D" id="3.50.50.60">
    <property type="entry name" value="FAD/NAD(P)-binding domain"/>
    <property type="match status" value="2"/>
</dbReference>
<dbReference type="InterPro" id="IPR041854">
    <property type="entry name" value="BFD-like_2Fe2S-bd_dom_sf"/>
</dbReference>
<gene>
    <name evidence="1" type="ORF">ABVT43_12195</name>
</gene>
<dbReference type="Pfam" id="PF07992">
    <property type="entry name" value="Pyr_redox_2"/>
    <property type="match status" value="1"/>
</dbReference>
<proteinExistence type="predicted"/>
<comment type="caution">
    <text evidence="1">The sequence shown here is derived from an EMBL/GenBank/DDBJ whole genome shotgun (WGS) entry which is preliminary data.</text>
</comment>
<dbReference type="PANTHER" id="PTHR42949:SF3">
    <property type="entry name" value="ANAEROBIC GLYCEROL-3-PHOSPHATE DEHYDROGENASE SUBUNIT B"/>
    <property type="match status" value="1"/>
</dbReference>
<dbReference type="Gene3D" id="1.10.10.1100">
    <property type="entry name" value="BFD-like [2Fe-2S]-binding domain"/>
    <property type="match status" value="1"/>
</dbReference>
<evidence type="ECO:0000313" key="1">
    <source>
        <dbReference type="EMBL" id="MET1255891.1"/>
    </source>
</evidence>
<dbReference type="PROSITE" id="PS51257">
    <property type="entry name" value="PROKAR_LIPOPROTEIN"/>
    <property type="match status" value="1"/>
</dbReference>
<evidence type="ECO:0000313" key="2">
    <source>
        <dbReference type="Proteomes" id="UP001548189"/>
    </source>
</evidence>
<dbReference type="InterPro" id="IPR051691">
    <property type="entry name" value="Metab_Enz_Cyan_OpOx_G3PDH"/>
</dbReference>
<dbReference type="Proteomes" id="UP001548189">
    <property type="component" value="Unassembled WGS sequence"/>
</dbReference>
<dbReference type="InterPro" id="IPR023753">
    <property type="entry name" value="FAD/NAD-binding_dom"/>
</dbReference>
<dbReference type="InterPro" id="IPR007419">
    <property type="entry name" value="BFD-like_2Fe2S-bd_dom"/>
</dbReference>
<keyword evidence="2" id="KW-1185">Reference proteome</keyword>
<dbReference type="SUPFAM" id="SSF51905">
    <property type="entry name" value="FAD/NAD(P)-binding domain"/>
    <property type="match status" value="1"/>
</dbReference>
<dbReference type="PRINTS" id="PR00411">
    <property type="entry name" value="PNDRDTASEI"/>
</dbReference>